<accession>A0A6B0TBY7</accession>
<dbReference type="AlphaFoldDB" id="A0A6B0TBY7"/>
<sequence length="121" mass="13290">MVDSTMHGKTGVGTRMQPTQYVYTALWAVASYAVDGETVSENRLLHVMTSEKVRTTDGRLMFDDELPHEGAQTHVVLPPVEVTDSGPTESPLPSEFGAGDSQQPFIHLNLYDSSLRGIDRI</sequence>
<evidence type="ECO:0000256" key="1">
    <source>
        <dbReference type="SAM" id="MobiDB-lite"/>
    </source>
</evidence>
<comment type="caution">
    <text evidence="2">The sequence shown here is derived from an EMBL/GenBank/DDBJ whole genome shotgun (WGS) entry which is preliminary data.</text>
</comment>
<evidence type="ECO:0000313" key="2">
    <source>
        <dbReference type="EMBL" id="MXR52902.1"/>
    </source>
</evidence>
<name>A0A6B0TBY7_9EURY</name>
<organism evidence="2 3">
    <name type="scientific">Halovenus carboxidivorans</name>
    <dbReference type="NCBI Taxonomy" id="2692199"/>
    <lineage>
        <taxon>Archaea</taxon>
        <taxon>Methanobacteriati</taxon>
        <taxon>Methanobacteriota</taxon>
        <taxon>Stenosarchaea group</taxon>
        <taxon>Halobacteria</taxon>
        <taxon>Halobacteriales</taxon>
        <taxon>Haloarculaceae</taxon>
        <taxon>Halovenus</taxon>
    </lineage>
</organism>
<proteinExistence type="predicted"/>
<keyword evidence="3" id="KW-1185">Reference proteome</keyword>
<protein>
    <submittedName>
        <fullName evidence="2">Uncharacterized protein</fullName>
    </submittedName>
</protein>
<reference evidence="2 3" key="1">
    <citation type="submission" date="2019-12" db="EMBL/GenBank/DDBJ databases">
        <title>Isolation and characterization of three novel carbon monoxide-oxidizing members of Halobacteria from salione crusts and soils.</title>
        <authorList>
            <person name="Myers M.R."/>
            <person name="King G.M."/>
        </authorList>
    </citation>
    <scope>NUCLEOTIDE SEQUENCE [LARGE SCALE GENOMIC DNA]</scope>
    <source>
        <strain evidence="2 3">WSH3</strain>
    </source>
</reference>
<evidence type="ECO:0000313" key="3">
    <source>
        <dbReference type="Proteomes" id="UP000466535"/>
    </source>
</evidence>
<feature type="region of interest" description="Disordered" evidence="1">
    <location>
        <begin position="78"/>
        <end position="102"/>
    </location>
</feature>
<dbReference type="Proteomes" id="UP000466535">
    <property type="component" value="Unassembled WGS sequence"/>
</dbReference>
<dbReference type="RefSeq" id="WP_159765030.1">
    <property type="nucleotide sequence ID" value="NZ_WUUT01000006.1"/>
</dbReference>
<gene>
    <name evidence="2" type="ORF">GRX03_14980</name>
</gene>
<dbReference type="EMBL" id="WUUT01000006">
    <property type="protein sequence ID" value="MXR52902.1"/>
    <property type="molecule type" value="Genomic_DNA"/>
</dbReference>
<dbReference type="OrthoDB" id="265568at2157"/>